<evidence type="ECO:0008006" key="7">
    <source>
        <dbReference type="Google" id="ProtNLM"/>
    </source>
</evidence>
<reference evidence="5" key="1">
    <citation type="submission" date="2006-10" db="EMBL/GenBank/DDBJ databases">
        <authorList>
            <person name="Amadeo P."/>
            <person name="Zhao Q."/>
            <person name="Wortman J."/>
            <person name="Fraser-Liggett C."/>
            <person name="Carlton J."/>
        </authorList>
    </citation>
    <scope>NUCLEOTIDE SEQUENCE</scope>
    <source>
        <strain evidence="5">G3</strain>
    </source>
</reference>
<dbReference type="GO" id="GO:0008270">
    <property type="term" value="F:zinc ion binding"/>
    <property type="evidence" value="ECO:0007669"/>
    <property type="project" value="UniProtKB-KW"/>
</dbReference>
<dbReference type="CDD" id="cd16449">
    <property type="entry name" value="RING-HC"/>
    <property type="match status" value="1"/>
</dbReference>
<organism evidence="5 6">
    <name type="scientific">Trichomonas vaginalis (strain ATCC PRA-98 / G3)</name>
    <dbReference type="NCBI Taxonomy" id="412133"/>
    <lineage>
        <taxon>Eukaryota</taxon>
        <taxon>Metamonada</taxon>
        <taxon>Parabasalia</taxon>
        <taxon>Trichomonadida</taxon>
        <taxon>Trichomonadidae</taxon>
        <taxon>Trichomonas</taxon>
    </lineage>
</organism>
<dbReference type="EMBL" id="DS113949">
    <property type="protein sequence ID" value="EAX92749.1"/>
    <property type="molecule type" value="Genomic_DNA"/>
</dbReference>
<keyword evidence="2" id="KW-0863">Zinc-finger</keyword>
<evidence type="ECO:0000256" key="1">
    <source>
        <dbReference type="ARBA" id="ARBA00022723"/>
    </source>
</evidence>
<accession>A2FQS8</accession>
<dbReference type="SUPFAM" id="SSF57850">
    <property type="entry name" value="RING/U-box"/>
    <property type="match status" value="1"/>
</dbReference>
<dbReference type="RefSeq" id="XP_001305679.1">
    <property type="nucleotide sequence ID" value="XM_001305678.1"/>
</dbReference>
<dbReference type="VEuPathDB" id="TrichDB:TVAGG3_0478960"/>
<evidence type="ECO:0000256" key="3">
    <source>
        <dbReference type="ARBA" id="ARBA00022833"/>
    </source>
</evidence>
<dbReference type="AlphaFoldDB" id="A2FQS8"/>
<dbReference type="InParanoid" id="A2FQS8"/>
<dbReference type="VEuPathDB" id="TrichDB:TVAG_334520"/>
<keyword evidence="4" id="KW-0175">Coiled coil</keyword>
<dbReference type="Proteomes" id="UP000001542">
    <property type="component" value="Unassembled WGS sequence"/>
</dbReference>
<dbReference type="InterPro" id="IPR017907">
    <property type="entry name" value="Znf_RING_CS"/>
</dbReference>
<feature type="coiled-coil region" evidence="4">
    <location>
        <begin position="337"/>
        <end position="368"/>
    </location>
</feature>
<proteinExistence type="predicted"/>
<evidence type="ECO:0000313" key="6">
    <source>
        <dbReference type="Proteomes" id="UP000001542"/>
    </source>
</evidence>
<keyword evidence="3" id="KW-0862">Zinc</keyword>
<evidence type="ECO:0000313" key="5">
    <source>
        <dbReference type="EMBL" id="EAX92749.1"/>
    </source>
</evidence>
<sequence>MSNSGALSKLKEESLHYLYWLEMFKNKVNESNDLYYKLQLLFLAWFDNLSLIQKEYLPETENKGGNDYDIVEKFKSCSNSISEFISSKVNTKFEDEILNEEIKNIHSLLEFFQEVCKIYYDFQPAIDPTMTAPNFISCVNTRKQFPKIVQLLAEKIDLPENECATLADIPPTFPTFKFSYTMLLGELIGIEKTTTCEEAALISKYDQNQLPLFCPSPSLLANHPSFVQLKETQKTLISKIQAIHEMSNKQASEIIEQLTNYNKSIELLNQTIKIEAPPIIESLSQTFKSYLDITEQKRENSFLTQLRNEVQSTLEITAIQNFSEFEEKFIETDPEDVQELLTNMKNAKESIEKENKELQNLIISKDRKLQLNERVIHTHETRSSILEIPLDNLPDKLSKHSINILNTLEFLSIPPPIERCFKINNSFLSDEFIESLTIQPGVQGWHDNCINYLSHCVREKQDLLNSLQIELNQINNFANVLKESSQTLTKKKNKEAPFCRSCETLRMFCICSCGHTFCEGCYREMVAALPHVCKYCGKAFQQTDVVQINW</sequence>
<reference evidence="5" key="2">
    <citation type="journal article" date="2007" name="Science">
        <title>Draft genome sequence of the sexually transmitted pathogen Trichomonas vaginalis.</title>
        <authorList>
            <person name="Carlton J.M."/>
            <person name="Hirt R.P."/>
            <person name="Silva J.C."/>
            <person name="Delcher A.L."/>
            <person name="Schatz M."/>
            <person name="Zhao Q."/>
            <person name="Wortman J.R."/>
            <person name="Bidwell S.L."/>
            <person name="Alsmark U.C.M."/>
            <person name="Besteiro S."/>
            <person name="Sicheritz-Ponten T."/>
            <person name="Noel C.J."/>
            <person name="Dacks J.B."/>
            <person name="Foster P.G."/>
            <person name="Simillion C."/>
            <person name="Van de Peer Y."/>
            <person name="Miranda-Saavedra D."/>
            <person name="Barton G.J."/>
            <person name="Westrop G.D."/>
            <person name="Mueller S."/>
            <person name="Dessi D."/>
            <person name="Fiori P.L."/>
            <person name="Ren Q."/>
            <person name="Paulsen I."/>
            <person name="Zhang H."/>
            <person name="Bastida-Corcuera F.D."/>
            <person name="Simoes-Barbosa A."/>
            <person name="Brown M.T."/>
            <person name="Hayes R.D."/>
            <person name="Mukherjee M."/>
            <person name="Okumura C.Y."/>
            <person name="Schneider R."/>
            <person name="Smith A.J."/>
            <person name="Vanacova S."/>
            <person name="Villalvazo M."/>
            <person name="Haas B.J."/>
            <person name="Pertea M."/>
            <person name="Feldblyum T.V."/>
            <person name="Utterback T.R."/>
            <person name="Shu C.L."/>
            <person name="Osoegawa K."/>
            <person name="de Jong P.J."/>
            <person name="Hrdy I."/>
            <person name="Horvathova L."/>
            <person name="Zubacova Z."/>
            <person name="Dolezal P."/>
            <person name="Malik S.B."/>
            <person name="Logsdon J.M. Jr."/>
            <person name="Henze K."/>
            <person name="Gupta A."/>
            <person name="Wang C.C."/>
            <person name="Dunne R.L."/>
            <person name="Upcroft J.A."/>
            <person name="Upcroft P."/>
            <person name="White O."/>
            <person name="Salzberg S.L."/>
            <person name="Tang P."/>
            <person name="Chiu C.-H."/>
            <person name="Lee Y.-S."/>
            <person name="Embley T.M."/>
            <person name="Coombs G.H."/>
            <person name="Mottram J.C."/>
            <person name="Tachezy J."/>
            <person name="Fraser-Liggett C.M."/>
            <person name="Johnson P.J."/>
        </authorList>
    </citation>
    <scope>NUCLEOTIDE SEQUENCE [LARGE SCALE GENOMIC DNA]</scope>
    <source>
        <strain evidence="5">G3</strain>
    </source>
</reference>
<gene>
    <name evidence="5" type="ORF">TVAG_334520</name>
</gene>
<dbReference type="PROSITE" id="PS00518">
    <property type="entry name" value="ZF_RING_1"/>
    <property type="match status" value="1"/>
</dbReference>
<evidence type="ECO:0000256" key="4">
    <source>
        <dbReference type="SAM" id="Coils"/>
    </source>
</evidence>
<evidence type="ECO:0000256" key="2">
    <source>
        <dbReference type="ARBA" id="ARBA00022771"/>
    </source>
</evidence>
<dbReference type="KEGG" id="tva:4750462"/>
<protein>
    <recommendedName>
        <fullName evidence="7">RING-type domain-containing protein</fullName>
    </recommendedName>
</protein>
<keyword evidence="6" id="KW-1185">Reference proteome</keyword>
<keyword evidence="1" id="KW-0479">Metal-binding</keyword>
<name>A2FQS8_TRIV3</name>